<organism evidence="6 7">
    <name type="scientific">Heterostelium pallidum (strain ATCC 26659 / Pp 5 / PN500)</name>
    <name type="common">Cellular slime mold</name>
    <name type="synonym">Polysphondylium pallidum</name>
    <dbReference type="NCBI Taxonomy" id="670386"/>
    <lineage>
        <taxon>Eukaryota</taxon>
        <taxon>Amoebozoa</taxon>
        <taxon>Evosea</taxon>
        <taxon>Eumycetozoa</taxon>
        <taxon>Dictyostelia</taxon>
        <taxon>Acytosteliales</taxon>
        <taxon>Acytosteliaceae</taxon>
        <taxon>Heterostelium</taxon>
    </lineage>
</organism>
<dbReference type="InterPro" id="IPR036388">
    <property type="entry name" value="WH-like_DNA-bd_sf"/>
</dbReference>
<dbReference type="GO" id="GO:0005673">
    <property type="term" value="C:transcription factor TFIIE complex"/>
    <property type="evidence" value="ECO:0007669"/>
    <property type="project" value="TreeGrafter"/>
</dbReference>
<keyword evidence="7" id="KW-1185">Reference proteome</keyword>
<dbReference type="PROSITE" id="PS51344">
    <property type="entry name" value="HTH_TFE_IIE"/>
    <property type="match status" value="1"/>
</dbReference>
<dbReference type="Pfam" id="PF02002">
    <property type="entry name" value="TFIIE_alpha"/>
    <property type="match status" value="1"/>
</dbReference>
<dbReference type="InterPro" id="IPR002853">
    <property type="entry name" value="TFIIE_asu"/>
</dbReference>
<evidence type="ECO:0000313" key="7">
    <source>
        <dbReference type="Proteomes" id="UP000001396"/>
    </source>
</evidence>
<sequence length="454" mass="52177">MVLKKIKILDKESKLAFYHDEHVVVIDALLREKRRVRDEDLALKLRLPTKFVRKVLSDLKNDSLLKSQEIKVEPKGPGDRATNVVLWYLDYKYLIDVLKYRLYKIRQKLDEQKAKKLDLQSYRCTNCSKMFTAYDIPRLLNPMEGTLECDTCGGLPQEVINAETQRANTDQFVQIKKIIDQLKKTDGLQIPLFARDLADDTQAAGPSLTINSNTNPAFSKPIGAFTRDTSSNNNNNNTVRGWIDPSAQNLEFYVDIYDSDNIDGLLPSTVKKEIKKTGVSVPPWLLSTISKPSELEAIAKSKVSTETVKIEKQPPLNVIPAKTKPLDEKFYIDYINKHFKDDMNKDKEKDKDKDGESPIKKREPSDDIGLVPKKAKFEHLPEIYIGDSKKPINQITEEDQENMTSQEYEKFNKLKVVYIYKLKNNKQPQQQQQVINNLKRSNNNNNNSNNNNNI</sequence>
<dbReference type="PANTHER" id="PTHR13097">
    <property type="entry name" value="TRANSCRIPTION INITIATION FACTOR IIE, ALPHA SUBUNIT"/>
    <property type="match status" value="1"/>
</dbReference>
<protein>
    <submittedName>
        <fullName evidence="6">Transcription factor IIE</fullName>
    </submittedName>
</protein>
<gene>
    <name evidence="6" type="primary">gtf2e1-1</name>
    <name evidence="6" type="ORF">PPL_09661</name>
</gene>
<dbReference type="SUPFAM" id="SSF46785">
    <property type="entry name" value="Winged helix' DNA-binding domain"/>
    <property type="match status" value="1"/>
</dbReference>
<name>D3BNZ0_HETP5</name>
<dbReference type="SUPFAM" id="SSF57783">
    <property type="entry name" value="Zinc beta-ribbon"/>
    <property type="match status" value="1"/>
</dbReference>
<dbReference type="InterPro" id="IPR024550">
    <property type="entry name" value="TFIIEa/SarR/Rpc3_HTH_dom"/>
</dbReference>
<dbReference type="InterPro" id="IPR039997">
    <property type="entry name" value="TFE"/>
</dbReference>
<reference evidence="6 7" key="1">
    <citation type="journal article" date="2011" name="Genome Res.">
        <title>Phylogeny-wide analysis of social amoeba genomes highlights ancient origins for complex intercellular communication.</title>
        <authorList>
            <person name="Heidel A.J."/>
            <person name="Lawal H.M."/>
            <person name="Felder M."/>
            <person name="Schilde C."/>
            <person name="Helps N.R."/>
            <person name="Tunggal B."/>
            <person name="Rivero F."/>
            <person name="John U."/>
            <person name="Schleicher M."/>
            <person name="Eichinger L."/>
            <person name="Platzer M."/>
            <person name="Noegel A.A."/>
            <person name="Schaap P."/>
            <person name="Gloeckner G."/>
        </authorList>
    </citation>
    <scope>NUCLEOTIDE SEQUENCE [LARGE SCALE GENOMIC DNA]</scope>
    <source>
        <strain evidence="7">ATCC 26659 / Pp 5 / PN500</strain>
    </source>
</reference>
<evidence type="ECO:0000259" key="5">
    <source>
        <dbReference type="PROSITE" id="PS51344"/>
    </source>
</evidence>
<feature type="compositionally biased region" description="Basic and acidic residues" evidence="4">
    <location>
        <begin position="343"/>
        <end position="365"/>
    </location>
</feature>
<feature type="domain" description="HTH TFE/IIEalpha-type" evidence="5">
    <location>
        <begin position="1"/>
        <end position="99"/>
    </location>
</feature>
<dbReference type="InterPro" id="IPR013083">
    <property type="entry name" value="Znf_RING/FYVE/PHD"/>
</dbReference>
<comment type="similarity">
    <text evidence="1">Belongs to the TFIIE alpha subunit family.</text>
</comment>
<comment type="caution">
    <text evidence="6">The sequence shown here is derived from an EMBL/GenBank/DDBJ whole genome shotgun (WGS) entry which is preliminary data.</text>
</comment>
<evidence type="ECO:0000256" key="3">
    <source>
        <dbReference type="ARBA" id="ARBA00023163"/>
    </source>
</evidence>
<evidence type="ECO:0000256" key="1">
    <source>
        <dbReference type="ARBA" id="ARBA00008947"/>
    </source>
</evidence>
<evidence type="ECO:0000313" key="6">
    <source>
        <dbReference type="EMBL" id="EFA76909.1"/>
    </source>
</evidence>
<dbReference type="Gene3D" id="1.10.10.10">
    <property type="entry name" value="Winged helix-like DNA-binding domain superfamily/Winged helix DNA-binding domain"/>
    <property type="match status" value="1"/>
</dbReference>
<dbReference type="PANTHER" id="PTHR13097:SF7">
    <property type="entry name" value="GENERAL TRANSCRIPTION FACTOR IIE SUBUNIT 1"/>
    <property type="match status" value="1"/>
</dbReference>
<dbReference type="FunCoup" id="D3BNZ0">
    <property type="interactions" value="29"/>
</dbReference>
<dbReference type="InParanoid" id="D3BNZ0"/>
<dbReference type="Gene3D" id="3.30.40.10">
    <property type="entry name" value="Zinc/RING finger domain, C3HC4 (zinc finger)"/>
    <property type="match status" value="1"/>
</dbReference>
<dbReference type="STRING" id="670386.D3BNZ0"/>
<dbReference type="RefSeq" id="XP_020429041.1">
    <property type="nucleotide sequence ID" value="XM_020580454.1"/>
</dbReference>
<accession>D3BNZ0</accession>
<proteinExistence type="inferred from homology"/>
<dbReference type="EMBL" id="ADBJ01000044">
    <property type="protein sequence ID" value="EFA76909.1"/>
    <property type="molecule type" value="Genomic_DNA"/>
</dbReference>
<dbReference type="OMA" id="FNIEICE"/>
<dbReference type="SMART" id="SM00531">
    <property type="entry name" value="TFIIE"/>
    <property type="match status" value="1"/>
</dbReference>
<dbReference type="AlphaFoldDB" id="D3BNZ0"/>
<feature type="region of interest" description="Disordered" evidence="4">
    <location>
        <begin position="425"/>
        <end position="454"/>
    </location>
</feature>
<evidence type="ECO:0000256" key="2">
    <source>
        <dbReference type="ARBA" id="ARBA00023015"/>
    </source>
</evidence>
<dbReference type="Proteomes" id="UP000001396">
    <property type="component" value="Unassembled WGS sequence"/>
</dbReference>
<dbReference type="GO" id="GO:0006367">
    <property type="term" value="P:transcription initiation at RNA polymerase II promoter"/>
    <property type="evidence" value="ECO:0007669"/>
    <property type="project" value="InterPro"/>
</dbReference>
<dbReference type="InterPro" id="IPR017919">
    <property type="entry name" value="TFIIE/TFIIEa_HTH"/>
</dbReference>
<keyword evidence="3" id="KW-0804">Transcription</keyword>
<dbReference type="InterPro" id="IPR036390">
    <property type="entry name" value="WH_DNA-bd_sf"/>
</dbReference>
<evidence type="ECO:0000256" key="4">
    <source>
        <dbReference type="SAM" id="MobiDB-lite"/>
    </source>
</evidence>
<keyword evidence="2" id="KW-0805">Transcription regulation</keyword>
<dbReference type="GeneID" id="31365136"/>
<feature type="region of interest" description="Disordered" evidence="4">
    <location>
        <begin position="343"/>
        <end position="372"/>
    </location>
</feature>